<proteinExistence type="predicted"/>
<dbReference type="Proteomes" id="UP000474104">
    <property type="component" value="Unassembled WGS sequence"/>
</dbReference>
<accession>A0A9X5H6H1</accession>
<protein>
    <submittedName>
        <fullName evidence="1">Uncharacterized protein</fullName>
    </submittedName>
</protein>
<name>A0A9X5H6H1_9FIRM</name>
<dbReference type="EMBL" id="VIRB01000062">
    <property type="protein sequence ID" value="NDO69040.1"/>
    <property type="molecule type" value="Genomic_DNA"/>
</dbReference>
<dbReference type="AlphaFoldDB" id="A0A9X5H6H1"/>
<evidence type="ECO:0000313" key="1">
    <source>
        <dbReference type="EMBL" id="NDO69040.1"/>
    </source>
</evidence>
<sequence>MDISNITAYELFNKEIRDIVDLRDFEEIIIKEYEEINPELTLAIIVIGEISRSEIYTVGKALSKHREFSEYLVLTRTCYRLFKSITAKRRKSDIQSMIKIF</sequence>
<dbReference type="RefSeq" id="WP_004073118.1">
    <property type="nucleotide sequence ID" value="NZ_VIRB01000062.1"/>
</dbReference>
<evidence type="ECO:0000313" key="2">
    <source>
        <dbReference type="Proteomes" id="UP000474104"/>
    </source>
</evidence>
<reference evidence="1 2" key="1">
    <citation type="submission" date="2019-07" db="EMBL/GenBank/DDBJ databases">
        <title>Draft genome sequences of 15 bacterial species constituting the stable defined intestinal microbiota of the GM15 gnotobiotic mouse model.</title>
        <authorList>
            <person name="Elie C."/>
            <person name="Mathieu A."/>
            <person name="Saliou A."/>
            <person name="Darnaud M."/>
            <person name="Leulier F."/>
            <person name="Tamellini A."/>
        </authorList>
    </citation>
    <scope>NUCLEOTIDE SEQUENCE [LARGE SCALE GENOMIC DNA]</scope>
    <source>
        <strain evidence="2">ASF 502</strain>
    </source>
</reference>
<organism evidence="1 2">
    <name type="scientific">Schaedlerella arabinosiphila</name>
    <dbReference type="NCBI Taxonomy" id="2044587"/>
    <lineage>
        <taxon>Bacteria</taxon>
        <taxon>Bacillati</taxon>
        <taxon>Bacillota</taxon>
        <taxon>Clostridia</taxon>
        <taxon>Lachnospirales</taxon>
        <taxon>Lachnospiraceae</taxon>
        <taxon>Schaedlerella</taxon>
    </lineage>
</organism>
<comment type="caution">
    <text evidence="1">The sequence shown here is derived from an EMBL/GenBank/DDBJ whole genome shotgun (WGS) entry which is preliminary data.</text>
</comment>
<gene>
    <name evidence="1" type="ORF">FMM80_10245</name>
</gene>